<organism evidence="1">
    <name type="scientific">Rhizophora mucronata</name>
    <name type="common">Asiatic mangrove</name>
    <dbReference type="NCBI Taxonomy" id="61149"/>
    <lineage>
        <taxon>Eukaryota</taxon>
        <taxon>Viridiplantae</taxon>
        <taxon>Streptophyta</taxon>
        <taxon>Embryophyta</taxon>
        <taxon>Tracheophyta</taxon>
        <taxon>Spermatophyta</taxon>
        <taxon>Magnoliopsida</taxon>
        <taxon>eudicotyledons</taxon>
        <taxon>Gunneridae</taxon>
        <taxon>Pentapetalae</taxon>
        <taxon>rosids</taxon>
        <taxon>fabids</taxon>
        <taxon>Malpighiales</taxon>
        <taxon>Rhizophoraceae</taxon>
        <taxon>Rhizophora</taxon>
    </lineage>
</organism>
<dbReference type="EMBL" id="GGEC01090077">
    <property type="protein sequence ID" value="MBX70561.1"/>
    <property type="molecule type" value="Transcribed_RNA"/>
</dbReference>
<accession>A0A2P2QUK6</accession>
<evidence type="ECO:0000313" key="1">
    <source>
        <dbReference type="EMBL" id="MBX70561.1"/>
    </source>
</evidence>
<sequence>MQEKLLQLTRKEHYEGTSKLGDHEKLHNLDFSVSPNNQKEKDTMTDGALNGARIFFPSWLTIARTNFRKFLLT</sequence>
<proteinExistence type="predicted"/>
<protein>
    <submittedName>
        <fullName evidence="1">Uncharacterized protein</fullName>
    </submittedName>
</protein>
<reference evidence="1" key="1">
    <citation type="submission" date="2018-02" db="EMBL/GenBank/DDBJ databases">
        <title>Rhizophora mucronata_Transcriptome.</title>
        <authorList>
            <person name="Meera S.P."/>
            <person name="Sreeshan A."/>
            <person name="Augustine A."/>
        </authorList>
    </citation>
    <scope>NUCLEOTIDE SEQUENCE</scope>
    <source>
        <tissue evidence="1">Leaf</tissue>
    </source>
</reference>
<name>A0A2P2QUK6_RHIMU</name>
<dbReference type="AlphaFoldDB" id="A0A2P2QUK6"/>